<protein>
    <recommendedName>
        <fullName evidence="2">Intraflagellar transport protein 122 homolog</fullName>
    </recommendedName>
</protein>
<keyword evidence="6" id="KW-0966">Cell projection</keyword>
<evidence type="ECO:0000256" key="2">
    <source>
        <dbReference type="ARBA" id="ARBA00019442"/>
    </source>
</evidence>
<feature type="domain" description="Intraflagellar transport protein 122 homolog TPR" evidence="11">
    <location>
        <begin position="563"/>
        <end position="926"/>
    </location>
</feature>
<sequence>MRGQLILEKDLEQGKAQIWDIVFNHDGTQILAVVNEYIACIDLTTSEYPLTLTKAHRDQIYCIAYSADGSIFATGSADKTVKVWTPDIKGKVMIPFSSSVQAVGFNPITKLLAAGTETDIGLWMDGLTQTKKEKVHSRVTCLSWSSNGAYLATGHVDGSVHIRNKDAKTLKQIIHKEPIWTLFWNPNPEYSDILTIGCWDQTITFVDAKGKTRYDTRKVNFDPCTLKPFLNGEYFIAAGSNKETFLFSREGIPLQSLGTSDQWVFSAACRGNSEYIACPTKEGKLGLYMCSTGTVHGLHKNMYARRETITSVFIQNLTNTTQTTRVNYGDYVKMIALYKTRLAVQLSKQIVISDLKLNNETNEIDVVKRGEFPFNKDTTLLLTTVDNVIICQTQKILLLSLTGEIVNEWDMHSVIPYLKVIGGMGGKECLLVGLMNGEVHSIYVDNPFSTRILTHSCAIRCLDYSMSRANVALIDENFDLFVYSTATKDVLVHEHEVTGVSFNTEFEEMLCYTNPTQLIIKVADLPVYRQPSQGLVVGMQGSKVFCLCHTSLFSIDVPQTDATHKFIQRKQYDSAYRIACLGVTDSDWQFLGTSAIRDLDIFTAKKAFLRVKDTHFLDLLSEIELDLRQQVLPGPVIVGKILAFLGLFKQAADSYVSADQPELAIQLFSDLRDYQNAILYSKDSTNTKLKDELVHQQAKWLIEIGKMAEAAKVYALAGQPMKAVTILGESKMIDDLAEVMRTTEMDDVTLNKCAEYFVRFKSHAYAREAYYKQGNMVALIQLHVKLGEWDEAISIAEANPRFLPIVFLPYAAWLAENGMFEEAQTAFKRAGRPDHSIHLLREMTKDAVVKKSFLHASNYLWLISQEMKESVDPTAPARAHVAETLSELYFAFHTIHWSVHAPFTTRSAEAIFNAGLMLVNTLRSESFLNLNLGIFYEPMQFEQTDLPATPMMLPNQTLLRDDSAPILHPIVINLKTSTRSTSLNPSRLPEGIRYSDILFSLHQQAWRLGAWRFLRTVCGELQTTRLFPKFAQQVELTTLLTRSKPLSDDPRLTQYCWKCASVNQLIINSKIGDCCQYCHHPFIRSFSSFLPLPLIKIYAPTDLGDTDAAFLLESLPRSTIASQMGGGGGVTEEDDGEYQRLSINPTSQTPGQYGSPQDQLHAGAGTNAKELFEGTELASVLYSIQHGDSRQPVLLSREGLRQVPPSTVFIARHLSPRPWEFYVNLAPSVSIVMCSICFRFFTEDDFTQSIYQTQRCPFCATHIDKMEDEVRTKYSVKTEKKKDDDDEEHTKVLAYTQNLEAGDVSSPSISSFTQGGMTRVASNAHLSQWYSRHASVKEGKWSKPTLANATKD</sequence>
<evidence type="ECO:0000313" key="13">
    <source>
        <dbReference type="Proteomes" id="UP001281761"/>
    </source>
</evidence>
<comment type="subcellular location">
    <subcellularLocation>
        <location evidence="1">Cell projection</location>
        <location evidence="1">Cilium</location>
    </subcellularLocation>
</comment>
<gene>
    <name evidence="12" type="ORF">BLNAU_14648</name>
</gene>
<dbReference type="PANTHER" id="PTHR12764">
    <property type="entry name" value="WD REPEAT DOMAIN-RELATED"/>
    <property type="match status" value="1"/>
</dbReference>
<dbReference type="PROSITE" id="PS50294">
    <property type="entry name" value="WD_REPEATS_REGION"/>
    <property type="match status" value="1"/>
</dbReference>
<dbReference type="PANTHER" id="PTHR12764:SF4">
    <property type="entry name" value="INTRAFLAGELLAR TRANSPORT PROTEIN 122 HOMOLOG"/>
    <property type="match status" value="1"/>
</dbReference>
<dbReference type="Pfam" id="PF23381">
    <property type="entry name" value="Beta-prop_IFT122_1st"/>
    <property type="match status" value="2"/>
</dbReference>
<dbReference type="PROSITE" id="PS50082">
    <property type="entry name" value="WD_REPEATS_2"/>
    <property type="match status" value="1"/>
</dbReference>
<comment type="caution">
    <text evidence="12">The sequence shown here is derived from an EMBL/GenBank/DDBJ whole genome shotgun (WGS) entry which is preliminary data.</text>
</comment>
<keyword evidence="4" id="KW-0677">Repeat</keyword>
<dbReference type="InterPro" id="IPR036322">
    <property type="entry name" value="WD40_repeat_dom_sf"/>
</dbReference>
<dbReference type="Pfam" id="PF25295">
    <property type="entry name" value="TPR_IFT122"/>
    <property type="match status" value="1"/>
</dbReference>
<feature type="compositionally biased region" description="Polar residues" evidence="8">
    <location>
        <begin position="1141"/>
        <end position="1158"/>
    </location>
</feature>
<feature type="domain" description="IFT122 second beta-propeller" evidence="9">
    <location>
        <begin position="296"/>
        <end position="551"/>
    </location>
</feature>
<keyword evidence="3 7" id="KW-0853">WD repeat</keyword>
<name>A0ABQ9XD30_9EUKA</name>
<evidence type="ECO:0000256" key="4">
    <source>
        <dbReference type="ARBA" id="ARBA00022737"/>
    </source>
</evidence>
<organism evidence="12 13">
    <name type="scientific">Blattamonas nauphoetae</name>
    <dbReference type="NCBI Taxonomy" id="2049346"/>
    <lineage>
        <taxon>Eukaryota</taxon>
        <taxon>Metamonada</taxon>
        <taxon>Preaxostyla</taxon>
        <taxon>Oxymonadida</taxon>
        <taxon>Blattamonas</taxon>
    </lineage>
</organism>
<feature type="region of interest" description="Disordered" evidence="8">
    <location>
        <begin position="1141"/>
        <end position="1160"/>
    </location>
</feature>
<keyword evidence="13" id="KW-1185">Reference proteome</keyword>
<evidence type="ECO:0000256" key="8">
    <source>
        <dbReference type="SAM" id="MobiDB-lite"/>
    </source>
</evidence>
<dbReference type="InterPro" id="IPR056153">
    <property type="entry name" value="Beta-prop_IFT122_1st"/>
</dbReference>
<dbReference type="InterPro" id="IPR011990">
    <property type="entry name" value="TPR-like_helical_dom_sf"/>
</dbReference>
<feature type="region of interest" description="Disordered" evidence="8">
    <location>
        <begin position="1333"/>
        <end position="1352"/>
    </location>
</feature>
<feature type="domain" description="IFT122 first beta-propeller" evidence="10">
    <location>
        <begin position="189"/>
        <end position="288"/>
    </location>
</feature>
<reference evidence="12 13" key="1">
    <citation type="journal article" date="2022" name="bioRxiv">
        <title>Genomics of Preaxostyla Flagellates Illuminates Evolutionary Transitions and the Path Towards Mitochondrial Loss.</title>
        <authorList>
            <person name="Novak L.V.F."/>
            <person name="Treitli S.C."/>
            <person name="Pyrih J."/>
            <person name="Halakuc P."/>
            <person name="Pipaliya S.V."/>
            <person name="Vacek V."/>
            <person name="Brzon O."/>
            <person name="Soukal P."/>
            <person name="Eme L."/>
            <person name="Dacks J.B."/>
            <person name="Karnkowska A."/>
            <person name="Elias M."/>
            <person name="Hampl V."/>
        </authorList>
    </citation>
    <scope>NUCLEOTIDE SEQUENCE [LARGE SCALE GENOMIC DNA]</scope>
    <source>
        <strain evidence="12">NAU3</strain>
        <tissue evidence="12">Gut</tissue>
    </source>
</reference>
<dbReference type="Gene3D" id="2.130.10.10">
    <property type="entry name" value="YVTN repeat-like/Quinoprotein amine dehydrogenase"/>
    <property type="match status" value="1"/>
</dbReference>
<dbReference type="Gene3D" id="1.25.40.470">
    <property type="match status" value="1"/>
</dbReference>
<evidence type="ECO:0000256" key="1">
    <source>
        <dbReference type="ARBA" id="ARBA00004138"/>
    </source>
</evidence>
<feature type="domain" description="IFT122 first beta-propeller" evidence="10">
    <location>
        <begin position="16"/>
        <end position="188"/>
    </location>
</feature>
<dbReference type="SUPFAM" id="SSF50978">
    <property type="entry name" value="WD40 repeat-like"/>
    <property type="match status" value="2"/>
</dbReference>
<keyword evidence="5" id="KW-0969">Cilium</keyword>
<dbReference type="Proteomes" id="UP001281761">
    <property type="component" value="Unassembled WGS sequence"/>
</dbReference>
<dbReference type="InterPro" id="IPR001680">
    <property type="entry name" value="WD40_rpt"/>
</dbReference>
<evidence type="ECO:0000313" key="12">
    <source>
        <dbReference type="EMBL" id="KAK2950407.1"/>
    </source>
</evidence>
<dbReference type="Pfam" id="PF23377">
    <property type="entry name" value="Beta-prop_IFT122_2nd"/>
    <property type="match status" value="1"/>
</dbReference>
<evidence type="ECO:0000256" key="7">
    <source>
        <dbReference type="PROSITE-ProRule" id="PRU00221"/>
    </source>
</evidence>
<dbReference type="InterPro" id="IPR057411">
    <property type="entry name" value="TPR_IFT122"/>
</dbReference>
<dbReference type="InterPro" id="IPR015943">
    <property type="entry name" value="WD40/YVTN_repeat-like_dom_sf"/>
</dbReference>
<evidence type="ECO:0000256" key="5">
    <source>
        <dbReference type="ARBA" id="ARBA00023069"/>
    </source>
</evidence>
<dbReference type="SUPFAM" id="SSF48452">
    <property type="entry name" value="TPR-like"/>
    <property type="match status" value="1"/>
</dbReference>
<dbReference type="SMART" id="SM00320">
    <property type="entry name" value="WD40"/>
    <property type="match status" value="4"/>
</dbReference>
<evidence type="ECO:0000259" key="9">
    <source>
        <dbReference type="Pfam" id="PF23377"/>
    </source>
</evidence>
<evidence type="ECO:0000256" key="3">
    <source>
        <dbReference type="ARBA" id="ARBA00022574"/>
    </source>
</evidence>
<proteinExistence type="predicted"/>
<accession>A0ABQ9XD30</accession>
<dbReference type="EMBL" id="JARBJD010000136">
    <property type="protein sequence ID" value="KAK2950407.1"/>
    <property type="molecule type" value="Genomic_DNA"/>
</dbReference>
<dbReference type="InterPro" id="IPR039857">
    <property type="entry name" value="Ift122/121"/>
</dbReference>
<dbReference type="InterPro" id="IPR056152">
    <property type="entry name" value="Beta-prop_IFT122_2nd"/>
</dbReference>
<feature type="repeat" description="WD" evidence="7">
    <location>
        <begin position="53"/>
        <end position="84"/>
    </location>
</feature>
<evidence type="ECO:0000259" key="10">
    <source>
        <dbReference type="Pfam" id="PF23381"/>
    </source>
</evidence>
<evidence type="ECO:0000259" key="11">
    <source>
        <dbReference type="Pfam" id="PF25295"/>
    </source>
</evidence>
<evidence type="ECO:0000256" key="6">
    <source>
        <dbReference type="ARBA" id="ARBA00023273"/>
    </source>
</evidence>